<dbReference type="AlphaFoldDB" id="A0A5C3KEB5"/>
<protein>
    <recommendedName>
        <fullName evidence="4">JmjC domain-containing protein</fullName>
    </recommendedName>
</protein>
<reference evidence="2 3" key="1">
    <citation type="journal article" date="2019" name="Nat. Ecol. Evol.">
        <title>Megaphylogeny resolves global patterns of mushroom evolution.</title>
        <authorList>
            <person name="Varga T."/>
            <person name="Krizsan K."/>
            <person name="Foldi C."/>
            <person name="Dima B."/>
            <person name="Sanchez-Garcia M."/>
            <person name="Sanchez-Ramirez S."/>
            <person name="Szollosi G.J."/>
            <person name="Szarkandi J.G."/>
            <person name="Papp V."/>
            <person name="Albert L."/>
            <person name="Andreopoulos W."/>
            <person name="Angelini C."/>
            <person name="Antonin V."/>
            <person name="Barry K.W."/>
            <person name="Bougher N.L."/>
            <person name="Buchanan P."/>
            <person name="Buyck B."/>
            <person name="Bense V."/>
            <person name="Catcheside P."/>
            <person name="Chovatia M."/>
            <person name="Cooper J."/>
            <person name="Damon W."/>
            <person name="Desjardin D."/>
            <person name="Finy P."/>
            <person name="Geml J."/>
            <person name="Haridas S."/>
            <person name="Hughes K."/>
            <person name="Justo A."/>
            <person name="Karasinski D."/>
            <person name="Kautmanova I."/>
            <person name="Kiss B."/>
            <person name="Kocsube S."/>
            <person name="Kotiranta H."/>
            <person name="LaButti K.M."/>
            <person name="Lechner B.E."/>
            <person name="Liimatainen K."/>
            <person name="Lipzen A."/>
            <person name="Lukacs Z."/>
            <person name="Mihaltcheva S."/>
            <person name="Morgado L.N."/>
            <person name="Niskanen T."/>
            <person name="Noordeloos M.E."/>
            <person name="Ohm R.A."/>
            <person name="Ortiz-Santana B."/>
            <person name="Ovrebo C."/>
            <person name="Racz N."/>
            <person name="Riley R."/>
            <person name="Savchenko A."/>
            <person name="Shiryaev A."/>
            <person name="Soop K."/>
            <person name="Spirin V."/>
            <person name="Szebenyi C."/>
            <person name="Tomsovsky M."/>
            <person name="Tulloss R.E."/>
            <person name="Uehling J."/>
            <person name="Grigoriev I.V."/>
            <person name="Vagvolgyi C."/>
            <person name="Papp T."/>
            <person name="Martin F.M."/>
            <person name="Miettinen O."/>
            <person name="Hibbett D.S."/>
            <person name="Nagy L.G."/>
        </authorList>
    </citation>
    <scope>NUCLEOTIDE SEQUENCE [LARGE SCALE GENOMIC DNA]</scope>
    <source>
        <strain evidence="2 3">CBS 121175</strain>
    </source>
</reference>
<dbReference type="EMBL" id="ML210408">
    <property type="protein sequence ID" value="TFK18360.1"/>
    <property type="molecule type" value="Genomic_DNA"/>
</dbReference>
<evidence type="ECO:0008006" key="4">
    <source>
        <dbReference type="Google" id="ProtNLM"/>
    </source>
</evidence>
<dbReference type="Proteomes" id="UP000307440">
    <property type="component" value="Unassembled WGS sequence"/>
</dbReference>
<accession>A0A5C3KEB5</accession>
<gene>
    <name evidence="2" type="ORF">FA15DRAFT_660752</name>
</gene>
<proteinExistence type="predicted"/>
<name>A0A5C3KEB5_COPMA</name>
<dbReference type="OrthoDB" id="3065857at2759"/>
<keyword evidence="3" id="KW-1185">Reference proteome</keyword>
<organism evidence="2 3">
    <name type="scientific">Coprinopsis marcescibilis</name>
    <name type="common">Agaric fungus</name>
    <name type="synonym">Psathyrella marcescibilis</name>
    <dbReference type="NCBI Taxonomy" id="230819"/>
    <lineage>
        <taxon>Eukaryota</taxon>
        <taxon>Fungi</taxon>
        <taxon>Dikarya</taxon>
        <taxon>Basidiomycota</taxon>
        <taxon>Agaricomycotina</taxon>
        <taxon>Agaricomycetes</taxon>
        <taxon>Agaricomycetidae</taxon>
        <taxon>Agaricales</taxon>
        <taxon>Agaricineae</taxon>
        <taxon>Psathyrellaceae</taxon>
        <taxon>Coprinopsis</taxon>
    </lineage>
</organism>
<dbReference type="STRING" id="230819.A0A5C3KEB5"/>
<feature type="region of interest" description="Disordered" evidence="1">
    <location>
        <begin position="225"/>
        <end position="266"/>
    </location>
</feature>
<sequence>MASYYPEGAITASQQAIGSVLYLTSQLEKTKPTTAQYRTNFLRTMADEDRYSFVLVSEPLAPTATQTSIAEVSIDDLEHTAVTFSPSKMNKAREQRSSKSPAKANKAKQKTNVVTLADMPDPKGNFLTIDGAQSIAVEAPKVIDKNGAIVHPKGYMHTLDDGRLSWRRHDSICSPGKRRDIPKSSRRTCHMRLESITILPPDATTTAAAATNYIEVPVEAKGKGVKREREANAVVSGSGLPTDKRQKRSARSAANKDEGEMEVDNKTQTMTMSSETLGGVVVGTWHCGKRANEKKALDSVVPGMVNPWILPVVDHWHSGKASFIPSQLLAGLSILNAVSKKSGAIFIGPDQPIRGQCVTFHTIERGGRKPGVEELTRDVLASLKTSFFDSLANMKTDAGDFPIFCGQRDFFTREEPFPDLSYPISILDVLATDEGVMRADYQFPYKDDGNTELTPVGSSWTLPGSITHPHMDGYGERAFIIHFSVIKIWLVWPATTANLSTMEAVQCASPQTELTVNLIDRLEGLEVMVLGKGEVAFTHKANMIHACLSLTESAHLGFYIRRIPFFAEASKVLAWVVQWVRMSSPGTAPRDEIRREAIRIQEAVQSWEALVRKKGGNRVAKSEVLRRSKVWREQLKTFLVEK</sequence>
<evidence type="ECO:0000256" key="1">
    <source>
        <dbReference type="SAM" id="MobiDB-lite"/>
    </source>
</evidence>
<feature type="region of interest" description="Disordered" evidence="1">
    <location>
        <begin position="86"/>
        <end position="110"/>
    </location>
</feature>
<evidence type="ECO:0000313" key="3">
    <source>
        <dbReference type="Proteomes" id="UP000307440"/>
    </source>
</evidence>
<evidence type="ECO:0000313" key="2">
    <source>
        <dbReference type="EMBL" id="TFK18360.1"/>
    </source>
</evidence>